<accession>A0A437MN65</accession>
<keyword evidence="1" id="KW-0732">Signal</keyword>
<keyword evidence="3" id="KW-1185">Reference proteome</keyword>
<sequence length="123" mass="13037">MTSRHLMVLAAGMLLTGAARAELDFPTRPAPGTIALAMTISAATAVAARCEGQQKAGAEQMLEALQARAAEMAPEQRGYVSGYTMANFLADLMNGASREQRRAGCREALARLGHAQTSGMRRE</sequence>
<proteinExistence type="predicted"/>
<evidence type="ECO:0000313" key="2">
    <source>
        <dbReference type="EMBL" id="RVT99077.1"/>
    </source>
</evidence>
<name>A0A437MN65_9PROT</name>
<dbReference type="AlphaFoldDB" id="A0A437MN65"/>
<dbReference type="RefSeq" id="WP_127785735.1">
    <property type="nucleotide sequence ID" value="NZ_SACL01000001.1"/>
</dbReference>
<evidence type="ECO:0008006" key="4">
    <source>
        <dbReference type="Google" id="ProtNLM"/>
    </source>
</evidence>
<feature type="chain" id="PRO_5019490298" description="UrcA family protein" evidence="1">
    <location>
        <begin position="22"/>
        <end position="123"/>
    </location>
</feature>
<evidence type="ECO:0000256" key="1">
    <source>
        <dbReference type="SAM" id="SignalP"/>
    </source>
</evidence>
<reference evidence="2 3" key="1">
    <citation type="submission" date="2019-01" db="EMBL/GenBank/DDBJ databases">
        <authorList>
            <person name="Chen W.-M."/>
        </authorList>
    </citation>
    <scope>NUCLEOTIDE SEQUENCE [LARGE SCALE GENOMIC DNA]</scope>
    <source>
        <strain evidence="2 3">CCP-6</strain>
    </source>
</reference>
<organism evidence="2 3">
    <name type="scientific">Rhodovarius crocodyli</name>
    <dbReference type="NCBI Taxonomy" id="1979269"/>
    <lineage>
        <taxon>Bacteria</taxon>
        <taxon>Pseudomonadati</taxon>
        <taxon>Pseudomonadota</taxon>
        <taxon>Alphaproteobacteria</taxon>
        <taxon>Acetobacterales</taxon>
        <taxon>Roseomonadaceae</taxon>
        <taxon>Rhodovarius</taxon>
    </lineage>
</organism>
<dbReference type="Proteomes" id="UP000282957">
    <property type="component" value="Unassembled WGS sequence"/>
</dbReference>
<gene>
    <name evidence="2" type="ORF">EOD42_02930</name>
</gene>
<evidence type="ECO:0000313" key="3">
    <source>
        <dbReference type="Proteomes" id="UP000282957"/>
    </source>
</evidence>
<dbReference type="EMBL" id="SACL01000001">
    <property type="protein sequence ID" value="RVT99077.1"/>
    <property type="molecule type" value="Genomic_DNA"/>
</dbReference>
<feature type="signal peptide" evidence="1">
    <location>
        <begin position="1"/>
        <end position="21"/>
    </location>
</feature>
<protein>
    <recommendedName>
        <fullName evidence="4">UrcA family protein</fullName>
    </recommendedName>
</protein>
<comment type="caution">
    <text evidence="2">The sequence shown here is derived from an EMBL/GenBank/DDBJ whole genome shotgun (WGS) entry which is preliminary data.</text>
</comment>